<evidence type="ECO:0000256" key="1">
    <source>
        <dbReference type="ARBA" id="ARBA00022536"/>
    </source>
</evidence>
<dbReference type="Gene3D" id="2.170.300.10">
    <property type="entry name" value="Tie2 ligand-binding domain superfamily"/>
    <property type="match status" value="1"/>
</dbReference>
<sequence length="212" mass="23101">MLTAVYKVSIPARTIITLTSTLKHSDEIGHVQGVRPPGTYGKDCKQVCRCSAENEECHPVTGRCTCLPGYHGNRCHLLCPEDHYRQDCVQQRSCGSGQCDPVTGGCQCPPSQMGARCQQACLPGFYSLNCAHICDNKNGASCDTESGLCICPAGFHGSQYEKECRSGQYGPHGALKRQCTRRAHRNPRHGSCTCPLKRVGPTCEENDLDNPQ</sequence>
<dbReference type="SMART" id="SM00181">
    <property type="entry name" value="EGF"/>
    <property type="match status" value="3"/>
</dbReference>
<keyword evidence="4" id="KW-1015">Disulfide bond</keyword>
<dbReference type="AlphaFoldDB" id="D2H6S4"/>
<evidence type="ECO:0000256" key="2">
    <source>
        <dbReference type="ARBA" id="ARBA00022729"/>
    </source>
</evidence>
<protein>
    <recommendedName>
        <fullName evidence="5">EGF-like domain-containing protein</fullName>
    </recommendedName>
</protein>
<evidence type="ECO:0000313" key="6">
    <source>
        <dbReference type="EMBL" id="EFB13386.1"/>
    </source>
</evidence>
<dbReference type="PANTHER" id="PTHR24043:SF8">
    <property type="entry name" value="EGF-LIKE DOMAIN-CONTAINING PROTEIN"/>
    <property type="match status" value="1"/>
</dbReference>
<accession>D2H6S4</accession>
<dbReference type="InParanoid" id="D2H6S4"/>
<keyword evidence="1" id="KW-0245">EGF-like domain</keyword>
<dbReference type="PANTHER" id="PTHR24043">
    <property type="entry name" value="SCAVENGER RECEPTOR CLASS F"/>
    <property type="match status" value="1"/>
</dbReference>
<dbReference type="PRINTS" id="PR00011">
    <property type="entry name" value="EGFLAMININ"/>
</dbReference>
<proteinExistence type="predicted"/>
<gene>
    <name evidence="6" type="ORF">PANDA_005701</name>
</gene>
<dbReference type="FunFam" id="2.170.300.10:FF:000041">
    <property type="entry name" value="Tyrosine protein kinase receptor tie-1, putative"/>
    <property type="match status" value="1"/>
</dbReference>
<keyword evidence="2" id="KW-0732">Signal</keyword>
<dbReference type="PROSITE" id="PS00022">
    <property type="entry name" value="EGF_1"/>
    <property type="match status" value="1"/>
</dbReference>
<dbReference type="InterPro" id="IPR002049">
    <property type="entry name" value="LE_dom"/>
</dbReference>
<evidence type="ECO:0000259" key="5">
    <source>
        <dbReference type="PROSITE" id="PS00022"/>
    </source>
</evidence>
<evidence type="ECO:0000256" key="3">
    <source>
        <dbReference type="ARBA" id="ARBA00022737"/>
    </source>
</evidence>
<name>D2H6S4_AILME</name>
<evidence type="ECO:0000256" key="4">
    <source>
        <dbReference type="ARBA" id="ARBA00023157"/>
    </source>
</evidence>
<reference evidence="6" key="1">
    <citation type="journal article" date="2010" name="Nature">
        <title>The sequence and de novo assembly of the giant panda genome.</title>
        <authorList>
            <person name="Li R."/>
            <person name="Fan W."/>
            <person name="Tian G."/>
            <person name="Zhu H."/>
            <person name="He L."/>
            <person name="Cai J."/>
            <person name="Huang Q."/>
            <person name="Cai Q."/>
            <person name="Li B."/>
            <person name="Bai Y."/>
            <person name="Zhang Z."/>
            <person name="Zhang Y."/>
            <person name="Wang W."/>
            <person name="Li J."/>
            <person name="Wei F."/>
            <person name="Li H."/>
            <person name="Jian M."/>
            <person name="Li J."/>
            <person name="Zhang Z."/>
            <person name="Nielsen R."/>
            <person name="Li D."/>
            <person name="Gu W."/>
            <person name="Yang Z."/>
            <person name="Xuan Z."/>
            <person name="Ryder O.A."/>
            <person name="Leung F.C."/>
            <person name="Zhou Y."/>
            <person name="Cao J."/>
            <person name="Sun X."/>
            <person name="Fu Y."/>
            <person name="Fang X."/>
            <person name="Guo X."/>
            <person name="Wang B."/>
            <person name="Hou R."/>
            <person name="Shen F."/>
            <person name="Mu B."/>
            <person name="Ni P."/>
            <person name="Lin R."/>
            <person name="Qian W."/>
            <person name="Wang G."/>
            <person name="Yu C."/>
            <person name="Nie W."/>
            <person name="Wang J."/>
            <person name="Wu Z."/>
            <person name="Liang H."/>
            <person name="Min J."/>
            <person name="Wu Q."/>
            <person name="Cheng S."/>
            <person name="Ruan J."/>
            <person name="Wang M."/>
            <person name="Shi Z."/>
            <person name="Wen M."/>
            <person name="Liu B."/>
            <person name="Ren X."/>
            <person name="Zheng H."/>
            <person name="Dong D."/>
            <person name="Cook K."/>
            <person name="Shan G."/>
            <person name="Zhang H."/>
            <person name="Kosiol C."/>
            <person name="Xie X."/>
            <person name="Lu Z."/>
            <person name="Zheng H."/>
            <person name="Li Y."/>
            <person name="Steiner C.C."/>
            <person name="Lam T.T."/>
            <person name="Lin S."/>
            <person name="Zhang Q."/>
            <person name="Li G."/>
            <person name="Tian J."/>
            <person name="Gong T."/>
            <person name="Liu H."/>
            <person name="Zhang D."/>
            <person name="Fang L."/>
            <person name="Ye C."/>
            <person name="Zhang J."/>
            <person name="Hu W."/>
            <person name="Xu A."/>
            <person name="Ren Y."/>
            <person name="Zhang G."/>
            <person name="Bruford M.W."/>
            <person name="Li Q."/>
            <person name="Ma L."/>
            <person name="Guo Y."/>
            <person name="An N."/>
            <person name="Hu Y."/>
            <person name="Zheng Y."/>
            <person name="Shi Y."/>
            <person name="Li Z."/>
            <person name="Liu Q."/>
            <person name="Chen Y."/>
            <person name="Zhao J."/>
            <person name="Qu N."/>
            <person name="Zhao S."/>
            <person name="Tian F."/>
            <person name="Wang X."/>
            <person name="Wang H."/>
            <person name="Xu L."/>
            <person name="Liu X."/>
            <person name="Vinar T."/>
            <person name="Wang Y."/>
            <person name="Lam T.W."/>
            <person name="Yiu S.M."/>
            <person name="Liu S."/>
            <person name="Zhang H."/>
            <person name="Li D."/>
            <person name="Huang Y."/>
            <person name="Wang X."/>
            <person name="Yang G."/>
            <person name="Jiang Z."/>
            <person name="Wang J."/>
            <person name="Qin N."/>
            <person name="Li L."/>
            <person name="Li J."/>
            <person name="Bolund L."/>
            <person name="Kristiansen K."/>
            <person name="Wong G.K."/>
            <person name="Olson M."/>
            <person name="Zhang X."/>
            <person name="Li S."/>
            <person name="Yang H."/>
            <person name="Wang J."/>
            <person name="Wang J."/>
        </authorList>
    </citation>
    <scope>NUCLEOTIDE SEQUENCE [LARGE SCALE GENOMIC DNA]</scope>
</reference>
<dbReference type="GO" id="GO:0005044">
    <property type="term" value="F:scavenger receptor activity"/>
    <property type="evidence" value="ECO:0007669"/>
    <property type="project" value="InterPro"/>
</dbReference>
<organism evidence="6">
    <name type="scientific">Ailuropoda melanoleuca</name>
    <name type="common">Giant panda</name>
    <dbReference type="NCBI Taxonomy" id="9646"/>
    <lineage>
        <taxon>Eukaryota</taxon>
        <taxon>Metazoa</taxon>
        <taxon>Chordata</taxon>
        <taxon>Craniata</taxon>
        <taxon>Vertebrata</taxon>
        <taxon>Euteleostomi</taxon>
        <taxon>Mammalia</taxon>
        <taxon>Eutheria</taxon>
        <taxon>Laurasiatheria</taxon>
        <taxon>Carnivora</taxon>
        <taxon>Caniformia</taxon>
        <taxon>Ursidae</taxon>
        <taxon>Ailuropoda</taxon>
    </lineage>
</organism>
<dbReference type="SMART" id="SM00180">
    <property type="entry name" value="EGF_Lam"/>
    <property type="match status" value="2"/>
</dbReference>
<dbReference type="Pfam" id="PF00053">
    <property type="entry name" value="EGF_laminin"/>
    <property type="match status" value="1"/>
</dbReference>
<dbReference type="InterPro" id="IPR042635">
    <property type="entry name" value="MEGF10/SREC1/2-like"/>
</dbReference>
<dbReference type="InterPro" id="IPR000742">
    <property type="entry name" value="EGF"/>
</dbReference>
<dbReference type="EMBL" id="GL192535">
    <property type="protein sequence ID" value="EFB13386.1"/>
    <property type="molecule type" value="Genomic_DNA"/>
</dbReference>
<feature type="domain" description="EGF-like" evidence="5">
    <location>
        <begin position="64"/>
        <end position="75"/>
    </location>
</feature>
<keyword evidence="3" id="KW-0677">Repeat</keyword>